<dbReference type="EMBL" id="CAMPGE010025474">
    <property type="protein sequence ID" value="CAI2383226.1"/>
    <property type="molecule type" value="Genomic_DNA"/>
</dbReference>
<dbReference type="AlphaFoldDB" id="A0AAD2D8A2"/>
<dbReference type="Pfam" id="PF12799">
    <property type="entry name" value="LRR_4"/>
    <property type="match status" value="1"/>
</dbReference>
<sequence length="948" mass="111576">MAEIGEDDLQSFEKRFPGLLDEVDSSIGDVMSDAGDQSSTFYALAGLMNIEDLKPKVVELRNLKTLKVMHCNHLVSTDGLEEYQSLEHLDLSNNQLEQYKADNLTEIVYLNLSCNSIRLAPNLGNYRELITLNLSHNRIEDLSPFTKLSDRVNSLKEINLNDNLIADLDQIAYLSKFKTLTKVHFRDKKRKTDNPICEYSKYEEVAKAYLPFLRELDGENVKEQENITTNELKQKGIRDYPLPPSSTKSHKSWITPKPGGKSEQVEYTPPFSLKPLNLDFTPVQVPLKLHEKDEMIQKLNYDLLSHKNQLQELENDKSEAVSQIASLQDHYSKITENLNQELEKKTDIIKEISDGKKELKFQLDLLEKKMTSVQSERDRYRELRDNKDDSIHDLNKEIIYLKTTKEEETDTKNMLQKELKYYKEKYDELTRGKSDLKDQNQQLEIKVSDLQKELIANNQEASKSWERLQAKYEQSLNQLEQYSGTIEKQNSKVTELKDITKMMDQEWKKKYDLSAKENQEILQKFQGQKQEELKKLEEAHSEAISALKKDFEKDVKMMDKSFTHQLKKEQERSTELKTILKDVSQKYQQSKDNLKKNKIEIDKKDLLIKELRDIINSSSKKLQKDREEIAKSRQEFESEKKKVMNEKIDLQNQIDTQDYKIKDLQKKYNLVQGFLNEKSEEYDASVIATAENKKKLVQCQKELELLKSTYNEEVETLNAELEKLAEENDELKQNCTTKDRMLDDKNIEIDQLKQNLKIKEAEIDQLQEGSEVERIKKEYEERLLEEVNNYQRLQQDYEARDKECQDLEEDNDQLYQKYQNLKQEKQKLEDNLNEKGEIIAQIQEDLPPLQNELRDKINQVNEKEENIFILERQMSEKEALIKTKNKQLKEFLDKWENSERNKAKEISALEKKLDTAIKENKVLITENERSKKELKEKFSQIMANMNIS</sequence>
<proteinExistence type="predicted"/>
<dbReference type="SUPFAM" id="SSF52075">
    <property type="entry name" value="Outer arm dynein light chain 1"/>
    <property type="match status" value="1"/>
</dbReference>
<reference evidence="5" key="1">
    <citation type="submission" date="2023-07" db="EMBL/GenBank/DDBJ databases">
        <authorList>
            <consortium name="AG Swart"/>
            <person name="Singh M."/>
            <person name="Singh A."/>
            <person name="Seah K."/>
            <person name="Emmerich C."/>
        </authorList>
    </citation>
    <scope>NUCLEOTIDE SEQUENCE</scope>
    <source>
        <strain evidence="5">DP1</strain>
    </source>
</reference>
<feature type="coiled-coil region" evidence="3">
    <location>
        <begin position="566"/>
        <end position="667"/>
    </location>
</feature>
<feature type="coiled-coil region" evidence="3">
    <location>
        <begin position="296"/>
        <end position="492"/>
    </location>
</feature>
<organism evidence="5 6">
    <name type="scientific">Euplotes crassus</name>
    <dbReference type="NCBI Taxonomy" id="5936"/>
    <lineage>
        <taxon>Eukaryota</taxon>
        <taxon>Sar</taxon>
        <taxon>Alveolata</taxon>
        <taxon>Ciliophora</taxon>
        <taxon>Intramacronucleata</taxon>
        <taxon>Spirotrichea</taxon>
        <taxon>Hypotrichia</taxon>
        <taxon>Euplotida</taxon>
        <taxon>Euplotidae</taxon>
        <taxon>Moneuplotes</taxon>
    </lineage>
</organism>
<protein>
    <submittedName>
        <fullName evidence="5">Uncharacterized protein</fullName>
    </submittedName>
</protein>
<dbReference type="Proteomes" id="UP001295684">
    <property type="component" value="Unassembled WGS sequence"/>
</dbReference>
<dbReference type="InterPro" id="IPR025875">
    <property type="entry name" value="Leu-rich_rpt_4"/>
</dbReference>
<dbReference type="GO" id="GO:0005737">
    <property type="term" value="C:cytoplasm"/>
    <property type="evidence" value="ECO:0007669"/>
    <property type="project" value="TreeGrafter"/>
</dbReference>
<keyword evidence="1" id="KW-0433">Leucine-rich repeat</keyword>
<evidence type="ECO:0000256" key="1">
    <source>
        <dbReference type="ARBA" id="ARBA00022614"/>
    </source>
</evidence>
<evidence type="ECO:0000256" key="4">
    <source>
        <dbReference type="SAM" id="MobiDB-lite"/>
    </source>
</evidence>
<dbReference type="PANTHER" id="PTHR15454">
    <property type="entry name" value="NISCHARIN RELATED"/>
    <property type="match status" value="1"/>
</dbReference>
<comment type="caution">
    <text evidence="5">The sequence shown here is derived from an EMBL/GenBank/DDBJ whole genome shotgun (WGS) entry which is preliminary data.</text>
</comment>
<accession>A0AAD2D8A2</accession>
<dbReference type="Gene3D" id="3.80.10.10">
    <property type="entry name" value="Ribonuclease Inhibitor"/>
    <property type="match status" value="2"/>
</dbReference>
<evidence type="ECO:0000313" key="6">
    <source>
        <dbReference type="Proteomes" id="UP001295684"/>
    </source>
</evidence>
<evidence type="ECO:0000256" key="2">
    <source>
        <dbReference type="ARBA" id="ARBA00022737"/>
    </source>
</evidence>
<gene>
    <name evidence="5" type="ORF">ECRASSUSDP1_LOCUS24721</name>
</gene>
<dbReference type="PROSITE" id="PS51450">
    <property type="entry name" value="LRR"/>
    <property type="match status" value="2"/>
</dbReference>
<name>A0AAD2D8A2_EUPCR</name>
<feature type="coiled-coil region" evidence="3">
    <location>
        <begin position="700"/>
        <end position="933"/>
    </location>
</feature>
<feature type="region of interest" description="Disordered" evidence="4">
    <location>
        <begin position="236"/>
        <end position="262"/>
    </location>
</feature>
<dbReference type="InterPro" id="IPR001611">
    <property type="entry name" value="Leu-rich_rpt"/>
</dbReference>
<dbReference type="PANTHER" id="PTHR15454:SF56">
    <property type="entry name" value="PROTEIN PHOSPHATASE 1 REGULATORY SUBUNIT 7-RELATED"/>
    <property type="match status" value="1"/>
</dbReference>
<dbReference type="InterPro" id="IPR032675">
    <property type="entry name" value="LRR_dom_sf"/>
</dbReference>
<evidence type="ECO:0000313" key="5">
    <source>
        <dbReference type="EMBL" id="CAI2383226.1"/>
    </source>
</evidence>
<keyword evidence="3" id="KW-0175">Coiled coil</keyword>
<keyword evidence="6" id="KW-1185">Reference proteome</keyword>
<evidence type="ECO:0000256" key="3">
    <source>
        <dbReference type="SAM" id="Coils"/>
    </source>
</evidence>
<keyword evidence="2" id="KW-0677">Repeat</keyword>